<dbReference type="Proteomes" id="UP000431401">
    <property type="component" value="Unassembled WGS sequence"/>
</dbReference>
<evidence type="ECO:0000313" key="1">
    <source>
        <dbReference type="EMBL" id="MQY26343.1"/>
    </source>
</evidence>
<reference evidence="1 2" key="1">
    <citation type="submission" date="2019-10" db="EMBL/GenBank/DDBJ databases">
        <title>Nocardia macrotermitis sp. nov. and Nocardia aurantia sp. nov., isolated from the gut of fungus growing-termite Macrotermes natalensis.</title>
        <authorList>
            <person name="Benndorf R."/>
            <person name="Schwitalla J."/>
            <person name="Martin K."/>
            <person name="De Beer W."/>
            <person name="Kaster A.-K."/>
            <person name="Vollmers J."/>
            <person name="Poulsen M."/>
            <person name="Beemelmanns C."/>
        </authorList>
    </citation>
    <scope>NUCLEOTIDE SEQUENCE [LARGE SCALE GENOMIC DNA]</scope>
    <source>
        <strain evidence="1 2">RB56</strain>
    </source>
</reference>
<evidence type="ECO:0000313" key="2">
    <source>
        <dbReference type="Proteomes" id="UP000431401"/>
    </source>
</evidence>
<proteinExistence type="predicted"/>
<protein>
    <submittedName>
        <fullName evidence="1">Uncharacterized protein</fullName>
    </submittedName>
</protein>
<comment type="caution">
    <text evidence="1">The sequence shown here is derived from an EMBL/GenBank/DDBJ whole genome shotgun (WGS) entry which is preliminary data.</text>
</comment>
<dbReference type="EMBL" id="WEGI01000004">
    <property type="protein sequence ID" value="MQY26343.1"/>
    <property type="molecule type" value="Genomic_DNA"/>
</dbReference>
<organism evidence="1 2">
    <name type="scientific">Nocardia aurantia</name>
    <dbReference type="NCBI Taxonomy" id="2585199"/>
    <lineage>
        <taxon>Bacteria</taxon>
        <taxon>Bacillati</taxon>
        <taxon>Actinomycetota</taxon>
        <taxon>Actinomycetes</taxon>
        <taxon>Mycobacteriales</taxon>
        <taxon>Nocardiaceae</taxon>
        <taxon>Nocardia</taxon>
    </lineage>
</organism>
<dbReference type="Pfam" id="PF19372">
    <property type="entry name" value="DUF5947"/>
    <property type="match status" value="1"/>
</dbReference>
<dbReference type="AlphaFoldDB" id="A0A7K0DKN3"/>
<dbReference type="RefSeq" id="WP_319942772.1">
    <property type="nucleotide sequence ID" value="NZ_WEGI01000004.1"/>
</dbReference>
<gene>
    <name evidence="1" type="ORF">NRB56_19070</name>
</gene>
<keyword evidence="2" id="KW-1185">Reference proteome</keyword>
<dbReference type="InterPro" id="IPR045991">
    <property type="entry name" value="DUF5947"/>
</dbReference>
<name>A0A7K0DKN3_9NOCA</name>
<accession>A0A7K0DKN3</accession>
<sequence>MSASLGVLRRLAAAAPATAAGERCEMCSDTIGAHQHVVDLEGRQLMCVCRSCYLLFTDPAATLRYRAVPDRCRDFPEVVVDPAEWNALEIPVGLAFFFRNSMLDRTVAVYPGPAGATESELPLQHWQAILDRHPQLATVADDVEALLIRMPEHGGAGGCVLVPIDACYEFVGRMRTLWRGFDGGQDARRYIDEFFATVTDRAAGGRP</sequence>